<feature type="chain" id="PRO_5031395474" description="Zinc-regulated TonB-dependent outer membrane receptor" evidence="2">
    <location>
        <begin position="24"/>
        <end position="416"/>
    </location>
</feature>
<reference evidence="3" key="1">
    <citation type="journal article" date="2020" name="mSystems">
        <title>Genome- and Community-Level Interaction Insights into Carbon Utilization and Element Cycling Functions of Hydrothermarchaeota in Hydrothermal Sediment.</title>
        <authorList>
            <person name="Zhou Z."/>
            <person name="Liu Y."/>
            <person name="Xu W."/>
            <person name="Pan J."/>
            <person name="Luo Z.H."/>
            <person name="Li M."/>
        </authorList>
    </citation>
    <scope>NUCLEOTIDE SEQUENCE [LARGE SCALE GENOMIC DNA]</scope>
    <source>
        <strain evidence="3">HyVt-577</strain>
    </source>
</reference>
<comment type="caution">
    <text evidence="3">The sequence shown here is derived from an EMBL/GenBank/DDBJ whole genome shotgun (WGS) entry which is preliminary data.</text>
</comment>
<gene>
    <name evidence="3" type="ORF">ENK44_03640</name>
</gene>
<accession>A0A7V4U0Q8</accession>
<protein>
    <recommendedName>
        <fullName evidence="4">Zinc-regulated TonB-dependent outer membrane receptor</fullName>
    </recommendedName>
</protein>
<dbReference type="EMBL" id="DRQG01000031">
    <property type="protein sequence ID" value="HGY54774.1"/>
    <property type="molecule type" value="Genomic_DNA"/>
</dbReference>
<evidence type="ECO:0000256" key="2">
    <source>
        <dbReference type="SAM" id="SignalP"/>
    </source>
</evidence>
<evidence type="ECO:0008006" key="4">
    <source>
        <dbReference type="Google" id="ProtNLM"/>
    </source>
</evidence>
<dbReference type="Proteomes" id="UP000885779">
    <property type="component" value="Unassembled WGS sequence"/>
</dbReference>
<evidence type="ECO:0000313" key="3">
    <source>
        <dbReference type="EMBL" id="HGY54774.1"/>
    </source>
</evidence>
<keyword evidence="1" id="KW-0175">Coiled coil</keyword>
<name>A0A7V4U0Q8_CALAY</name>
<keyword evidence="2" id="KW-0732">Signal</keyword>
<sequence>MRIKFSFAIIYLLALGFILPALAQDSTRIKELEQRIKTLEEKIAQNELEKLLQEAENAAKEKKEEKKIKTFKGGQRSLQAINPEMSVTGDMYGLYIGNEKHYTESLRSGAHFRVLGLHLQSNLDPFSLAKVALEFTPDGFELGEAYMTLTRVLPSVSLTIGKFRQQFGVVNRWHAHGLDQFDYPLALTTILGEDGLNQAGLSFDWLMPAFLGDANSFIVQFTNGQNEQLFGGEFFSFPAVLAHFKSYTDLTTNTYLEFGLTGMLGRNDKNGYIDGELHTEPYRSTKLAGFDVTLFWQPVNKALYRSFLWRSELFYADKSLPENNRITAYGGYSYMEYQFNERWQAGFRFDYTQPFTINNKDEYLYQLVPYITWWQSHWVKFRLQYNYLAGKAMNMAEHFIRMQMVWAMGPHKHERY</sequence>
<feature type="signal peptide" evidence="2">
    <location>
        <begin position="1"/>
        <end position="23"/>
    </location>
</feature>
<dbReference type="AlphaFoldDB" id="A0A7V4U0Q8"/>
<proteinExistence type="predicted"/>
<feature type="coiled-coil region" evidence="1">
    <location>
        <begin position="22"/>
        <end position="72"/>
    </location>
</feature>
<organism evidence="3">
    <name type="scientific">Caldithrix abyssi</name>
    <dbReference type="NCBI Taxonomy" id="187145"/>
    <lineage>
        <taxon>Bacteria</taxon>
        <taxon>Pseudomonadati</taxon>
        <taxon>Calditrichota</taxon>
        <taxon>Calditrichia</taxon>
        <taxon>Calditrichales</taxon>
        <taxon>Calditrichaceae</taxon>
        <taxon>Caldithrix</taxon>
    </lineage>
</organism>
<evidence type="ECO:0000256" key="1">
    <source>
        <dbReference type="SAM" id="Coils"/>
    </source>
</evidence>